<dbReference type="GO" id="GO:0012505">
    <property type="term" value="C:endomembrane system"/>
    <property type="evidence" value="ECO:0007669"/>
    <property type="project" value="UniProtKB-SubCell"/>
</dbReference>
<dbReference type="CDD" id="cd06503">
    <property type="entry name" value="ATP-synt_Fo_b"/>
    <property type="match status" value="1"/>
</dbReference>
<dbReference type="GO" id="GO:0015986">
    <property type="term" value="P:proton motive force-driven ATP synthesis"/>
    <property type="evidence" value="ECO:0007669"/>
    <property type="project" value="InterPro"/>
</dbReference>
<evidence type="ECO:0000256" key="14">
    <source>
        <dbReference type="SAM" id="Phobius"/>
    </source>
</evidence>
<keyword evidence="4" id="KW-0813">Transport</keyword>
<evidence type="ECO:0000313" key="15">
    <source>
        <dbReference type="EMBL" id="VAW06499.1"/>
    </source>
</evidence>
<comment type="similarity">
    <text evidence="3">Belongs to the ATPase B chain family.</text>
</comment>
<comment type="function">
    <text evidence="12">F(1)F(0) ATP synthase produces ATP from ADP in the presence of a proton or sodium gradient. F-type ATPases consist of two structural domains, F(1) containing the extramembraneous catalytic core and F(0) containing the membrane proton channel, linked together by a central stalk and a peripheral stalk. During catalysis, ATP synthesis in the catalytic domain of F(1) is coupled via a rotary mechanism of the central stalk subunits to proton translocation.</text>
</comment>
<evidence type="ECO:0000256" key="12">
    <source>
        <dbReference type="ARBA" id="ARBA00025198"/>
    </source>
</evidence>
<protein>
    <recommendedName>
        <fullName evidence="16">ATP synthase F0 sector subunit b</fullName>
    </recommendedName>
</protein>
<keyword evidence="8 14" id="KW-1133">Transmembrane helix</keyword>
<gene>
    <name evidence="15" type="ORF">MNBD_ACTINO02-1777</name>
</gene>
<comment type="subcellular location">
    <subcellularLocation>
        <location evidence="2">Endomembrane system</location>
    </subcellularLocation>
    <subcellularLocation>
        <location evidence="1">Membrane</location>
        <topology evidence="1">Single-pass membrane protein</topology>
    </subcellularLocation>
</comment>
<dbReference type="InterPro" id="IPR050059">
    <property type="entry name" value="ATP_synthase_B_chain"/>
</dbReference>
<dbReference type="NCBIfam" id="TIGR01144">
    <property type="entry name" value="ATP_synt_b"/>
    <property type="match status" value="1"/>
</dbReference>
<dbReference type="InterPro" id="IPR005864">
    <property type="entry name" value="ATP_synth_F0_bsu_bac"/>
</dbReference>
<keyword evidence="13" id="KW-0175">Coiled coil</keyword>
<accession>A0A3B0T2D4</accession>
<sequence>MLKVYAAQLLLATEAGEGAEASGTDLLLPAQSELIAGIIAFTIVFLVVWKFAVPALNETLVKRQAAIKGEQEAAAAERAEATSLREQYQKDIANAEAKANEIVEEGRKDGMTAKADIIAKAEAEAAAIKERAQAEAAGERERAEGAMRREVASLSLDIAEKVVGSGLDRSASQALVDEFIAGLDGAQA</sequence>
<dbReference type="GO" id="GO:0045259">
    <property type="term" value="C:proton-transporting ATP synthase complex"/>
    <property type="evidence" value="ECO:0007669"/>
    <property type="project" value="UniProtKB-KW"/>
</dbReference>
<evidence type="ECO:0000256" key="1">
    <source>
        <dbReference type="ARBA" id="ARBA00004167"/>
    </source>
</evidence>
<dbReference type="PANTHER" id="PTHR33445:SF2">
    <property type="entry name" value="ATP SYNTHASE SUBUNIT B', CHLOROPLASTIC"/>
    <property type="match status" value="1"/>
</dbReference>
<evidence type="ECO:0000256" key="11">
    <source>
        <dbReference type="ARBA" id="ARBA00023310"/>
    </source>
</evidence>
<dbReference type="Pfam" id="PF00430">
    <property type="entry name" value="ATP-synt_B"/>
    <property type="match status" value="1"/>
</dbReference>
<keyword evidence="7" id="KW-0375">Hydrogen ion transport</keyword>
<organism evidence="15">
    <name type="scientific">hydrothermal vent metagenome</name>
    <dbReference type="NCBI Taxonomy" id="652676"/>
    <lineage>
        <taxon>unclassified sequences</taxon>
        <taxon>metagenomes</taxon>
        <taxon>ecological metagenomes</taxon>
    </lineage>
</organism>
<evidence type="ECO:0000256" key="9">
    <source>
        <dbReference type="ARBA" id="ARBA00023065"/>
    </source>
</evidence>
<dbReference type="GO" id="GO:0046961">
    <property type="term" value="F:proton-transporting ATPase activity, rotational mechanism"/>
    <property type="evidence" value="ECO:0007669"/>
    <property type="project" value="TreeGrafter"/>
</dbReference>
<feature type="transmembrane region" description="Helical" evidence="14">
    <location>
        <begin position="34"/>
        <end position="53"/>
    </location>
</feature>
<evidence type="ECO:0000256" key="5">
    <source>
        <dbReference type="ARBA" id="ARBA00022547"/>
    </source>
</evidence>
<evidence type="ECO:0008006" key="16">
    <source>
        <dbReference type="Google" id="ProtNLM"/>
    </source>
</evidence>
<name>A0A3B0T2D4_9ZZZZ</name>
<evidence type="ECO:0000256" key="7">
    <source>
        <dbReference type="ARBA" id="ARBA00022781"/>
    </source>
</evidence>
<dbReference type="EMBL" id="UOEK01000355">
    <property type="protein sequence ID" value="VAW06499.1"/>
    <property type="molecule type" value="Genomic_DNA"/>
</dbReference>
<feature type="coiled-coil region" evidence="13">
    <location>
        <begin position="67"/>
        <end position="105"/>
    </location>
</feature>
<dbReference type="HAMAP" id="MF_01398">
    <property type="entry name" value="ATP_synth_b_bprime"/>
    <property type="match status" value="1"/>
</dbReference>
<evidence type="ECO:0000256" key="8">
    <source>
        <dbReference type="ARBA" id="ARBA00022989"/>
    </source>
</evidence>
<reference evidence="15" key="1">
    <citation type="submission" date="2018-06" db="EMBL/GenBank/DDBJ databases">
        <authorList>
            <person name="Zhirakovskaya E."/>
        </authorList>
    </citation>
    <scope>NUCLEOTIDE SEQUENCE</scope>
</reference>
<keyword evidence="10 14" id="KW-0472">Membrane</keyword>
<dbReference type="InterPro" id="IPR002146">
    <property type="entry name" value="ATP_synth_b/b'su_bac/chlpt"/>
</dbReference>
<dbReference type="PANTHER" id="PTHR33445">
    <property type="entry name" value="ATP SYNTHASE SUBUNIT B', CHLOROPLASTIC"/>
    <property type="match status" value="1"/>
</dbReference>
<evidence type="ECO:0000256" key="2">
    <source>
        <dbReference type="ARBA" id="ARBA00004308"/>
    </source>
</evidence>
<evidence type="ECO:0000256" key="13">
    <source>
        <dbReference type="SAM" id="Coils"/>
    </source>
</evidence>
<keyword evidence="9" id="KW-0406">Ion transport</keyword>
<evidence type="ECO:0000256" key="3">
    <source>
        <dbReference type="ARBA" id="ARBA00005513"/>
    </source>
</evidence>
<evidence type="ECO:0000256" key="4">
    <source>
        <dbReference type="ARBA" id="ARBA00022448"/>
    </source>
</evidence>
<keyword evidence="11" id="KW-0066">ATP synthesis</keyword>
<evidence type="ECO:0000256" key="10">
    <source>
        <dbReference type="ARBA" id="ARBA00023136"/>
    </source>
</evidence>
<keyword evidence="6 14" id="KW-0812">Transmembrane</keyword>
<keyword evidence="5" id="KW-0138">CF(0)</keyword>
<dbReference type="SUPFAM" id="SSF81573">
    <property type="entry name" value="F1F0 ATP synthase subunit B, membrane domain"/>
    <property type="match status" value="1"/>
</dbReference>
<dbReference type="AlphaFoldDB" id="A0A3B0T2D4"/>
<evidence type="ECO:0000256" key="6">
    <source>
        <dbReference type="ARBA" id="ARBA00022692"/>
    </source>
</evidence>
<proteinExistence type="inferred from homology"/>
<dbReference type="InterPro" id="IPR028987">
    <property type="entry name" value="ATP_synth_B-like_membr_sf"/>
</dbReference>